<proteinExistence type="predicted"/>
<dbReference type="SUPFAM" id="SSF48452">
    <property type="entry name" value="TPR-like"/>
    <property type="match status" value="1"/>
</dbReference>
<comment type="caution">
    <text evidence="2">The sequence shown here is derived from an EMBL/GenBank/DDBJ whole genome shotgun (WGS) entry which is preliminary data.</text>
</comment>
<dbReference type="EMBL" id="JACIJF010000002">
    <property type="protein sequence ID" value="MBB5709546.1"/>
    <property type="molecule type" value="Genomic_DNA"/>
</dbReference>
<keyword evidence="3" id="KW-1185">Reference proteome</keyword>
<feature type="chain" id="PRO_5032923954" evidence="1">
    <location>
        <begin position="21"/>
        <end position="116"/>
    </location>
</feature>
<protein>
    <submittedName>
        <fullName evidence="2">Tetratricopeptide (TPR) repeat protein</fullName>
    </submittedName>
</protein>
<dbReference type="Pfam" id="PF13432">
    <property type="entry name" value="TPR_16"/>
    <property type="match status" value="1"/>
</dbReference>
<sequence>MRFVALAVLPLIAAALPAQAQENPAAPNLITQGSYEAAEARLMRELRVHPDRPELLLNLAAVYARTGRADAARSLYTRVLSQDDVLMDLTSDRTAGSHMIASAGLTRLQPVQFTAR</sequence>
<name>A0A840YKB3_9SPHN</name>
<evidence type="ECO:0000313" key="2">
    <source>
        <dbReference type="EMBL" id="MBB5709546.1"/>
    </source>
</evidence>
<dbReference type="RefSeq" id="WP_184084430.1">
    <property type="nucleotide sequence ID" value="NZ_JACIJF010000002.1"/>
</dbReference>
<gene>
    <name evidence="2" type="ORF">FHT02_000768</name>
</gene>
<reference evidence="2 3" key="1">
    <citation type="submission" date="2020-08" db="EMBL/GenBank/DDBJ databases">
        <title>Genomic Encyclopedia of Type Strains, Phase IV (KMG-IV): sequencing the most valuable type-strain genomes for metagenomic binning, comparative biology and taxonomic classification.</title>
        <authorList>
            <person name="Goeker M."/>
        </authorList>
    </citation>
    <scope>NUCLEOTIDE SEQUENCE [LARGE SCALE GENOMIC DNA]</scope>
    <source>
        <strain evidence="2 3">DSM 26736</strain>
    </source>
</reference>
<evidence type="ECO:0000256" key="1">
    <source>
        <dbReference type="SAM" id="SignalP"/>
    </source>
</evidence>
<feature type="signal peptide" evidence="1">
    <location>
        <begin position="1"/>
        <end position="20"/>
    </location>
</feature>
<dbReference type="Proteomes" id="UP000527143">
    <property type="component" value="Unassembled WGS sequence"/>
</dbReference>
<dbReference type="AlphaFoldDB" id="A0A840YKB3"/>
<evidence type="ECO:0000313" key="3">
    <source>
        <dbReference type="Proteomes" id="UP000527143"/>
    </source>
</evidence>
<organism evidence="2 3">
    <name type="scientific">Sphingomonas xinjiangensis</name>
    <dbReference type="NCBI Taxonomy" id="643568"/>
    <lineage>
        <taxon>Bacteria</taxon>
        <taxon>Pseudomonadati</taxon>
        <taxon>Pseudomonadota</taxon>
        <taxon>Alphaproteobacteria</taxon>
        <taxon>Sphingomonadales</taxon>
        <taxon>Sphingomonadaceae</taxon>
        <taxon>Sphingomonas</taxon>
    </lineage>
</organism>
<accession>A0A840YKB3</accession>
<dbReference type="Gene3D" id="1.25.40.10">
    <property type="entry name" value="Tetratricopeptide repeat domain"/>
    <property type="match status" value="1"/>
</dbReference>
<dbReference type="InterPro" id="IPR011990">
    <property type="entry name" value="TPR-like_helical_dom_sf"/>
</dbReference>
<keyword evidence="1" id="KW-0732">Signal</keyword>